<accession>A0A8B8NU16</accession>
<dbReference type="CDD" id="cd04867">
    <property type="entry name" value="TGS_YchF_OLA1"/>
    <property type="match status" value="1"/>
</dbReference>
<evidence type="ECO:0000256" key="1">
    <source>
        <dbReference type="ARBA" id="ARBA00022723"/>
    </source>
</evidence>
<name>A0A8B8NU16_9MYRT</name>
<comment type="subcellular location">
    <subcellularLocation>
        <location evidence="4">Cytoplasm</location>
    </subcellularLocation>
</comment>
<keyword evidence="6" id="KW-1185">Reference proteome</keyword>
<dbReference type="RefSeq" id="XP_030525348.2">
    <property type="nucleotide sequence ID" value="XM_030669488.2"/>
</dbReference>
<dbReference type="GO" id="GO:0043023">
    <property type="term" value="F:ribosomal large subunit binding"/>
    <property type="evidence" value="ECO:0007669"/>
    <property type="project" value="UniProtKB-UniRule"/>
</dbReference>
<dbReference type="Gene3D" id="3.40.50.300">
    <property type="entry name" value="P-loop containing nucleotide triphosphate hydrolases"/>
    <property type="match status" value="1"/>
</dbReference>
<feature type="domain" description="OBG-type G" evidence="5">
    <location>
        <begin position="55"/>
        <end position="337"/>
    </location>
</feature>
<sequence>MARIARNHLIPALSILPTKSCLSANPSLFASRPHSTPVLGFRRCFSCPSRLSMSLKAGIVGLPNVGKSTLFNAVVENGKAQAANFPFCTIEPNVGIVAVPDPRLHVLSDLSKSQRAVPASIEFVDIAGLVKGASQGEGLGNKFLSHIREVDSILQVVRCFEDNDIVHVNGKVDPKSDIDVINLELIFSDLDQIQKRLEKLKKGKARDSQSKIKEDAEKSALEKIEQALMDGKPARSASLTDFENDAIKHLCLLTMKPVIYVANVAESELAEPANNPYVKEVMNLASELKSGLVTISAQVEAELTELPSEERTEYLKSLGVSESGLGNLIRATYGLLGLRTYFTSGEKETKAWTILAGMTAPQAAGVIHSDFEKGFIRAETVAYDDFVTAGSFAAAREKGVLRSEGKDYVVREGDVMLFRFNV</sequence>
<dbReference type="PANTHER" id="PTHR23305:SF18">
    <property type="entry name" value="OBG-TYPE G DOMAIN-CONTAINING PROTEIN"/>
    <property type="match status" value="1"/>
</dbReference>
<dbReference type="InterPro" id="IPR012676">
    <property type="entry name" value="TGS-like"/>
</dbReference>
<dbReference type="AlphaFoldDB" id="A0A8B8NU16"/>
<dbReference type="Gene3D" id="1.10.150.300">
    <property type="entry name" value="TGS-like domain"/>
    <property type="match status" value="1"/>
</dbReference>
<keyword evidence="4" id="KW-0963">Cytoplasm</keyword>
<dbReference type="PANTHER" id="PTHR23305">
    <property type="entry name" value="OBG GTPASE FAMILY"/>
    <property type="match status" value="1"/>
</dbReference>
<dbReference type="InterPro" id="IPR013029">
    <property type="entry name" value="YchF_C"/>
</dbReference>
<feature type="binding site" evidence="4">
    <location>
        <position position="264"/>
    </location>
    <ligand>
        <name>ATP</name>
        <dbReference type="ChEBI" id="CHEBI:30616"/>
    </ligand>
</feature>
<comment type="similarity">
    <text evidence="4">Belongs to the TRAFAC class OBG-HflX-like GTPase superfamily. OBG GTPase family. YchF/OLA1 subfamily.</text>
</comment>
<evidence type="ECO:0000259" key="5">
    <source>
        <dbReference type="PROSITE" id="PS51710"/>
    </source>
</evidence>
<comment type="function">
    <text evidence="4">Hydrolyzes ATP, and can also hydrolyze GTP with lower efficiency. Has lower affinity for GTP.</text>
</comment>
<dbReference type="PRINTS" id="PR00326">
    <property type="entry name" value="GTP1OBG"/>
</dbReference>
<dbReference type="KEGG" id="rarg:115737387"/>
<dbReference type="Pfam" id="PF06071">
    <property type="entry name" value="YchF-GTPase_C"/>
    <property type="match status" value="1"/>
</dbReference>
<feature type="binding site" evidence="4">
    <location>
        <begin position="64"/>
        <end position="69"/>
    </location>
    <ligand>
        <name>ATP</name>
        <dbReference type="ChEBI" id="CHEBI:30616"/>
    </ligand>
</feature>
<dbReference type="Pfam" id="PF01926">
    <property type="entry name" value="MMR_HSR1"/>
    <property type="match status" value="1"/>
</dbReference>
<dbReference type="InterPro" id="IPR004396">
    <property type="entry name" value="ATPase_YchF/OLA1"/>
</dbReference>
<gene>
    <name evidence="7" type="primary">LOC115737387</name>
</gene>
<keyword evidence="2 4" id="KW-0547">Nucleotide-binding</keyword>
<dbReference type="InterPro" id="IPR031167">
    <property type="entry name" value="G_OBG"/>
</dbReference>
<dbReference type="Proteomes" id="UP000827889">
    <property type="component" value="Chromosome 2"/>
</dbReference>
<protein>
    <recommendedName>
        <fullName evidence="4">Obg-like ATPase 1</fullName>
    </recommendedName>
</protein>
<reference evidence="6" key="1">
    <citation type="submission" date="2025-05" db="UniProtKB">
        <authorList>
            <consortium name="RefSeq"/>
        </authorList>
    </citation>
    <scope>NUCLEOTIDE SEQUENCE [LARGE SCALE GENOMIC DNA]</scope>
</reference>
<evidence type="ECO:0000256" key="3">
    <source>
        <dbReference type="ARBA" id="ARBA00022840"/>
    </source>
</evidence>
<dbReference type="CDD" id="cd01900">
    <property type="entry name" value="YchF"/>
    <property type="match status" value="1"/>
</dbReference>
<keyword evidence="4" id="KW-0378">Hydrolase</keyword>
<evidence type="ECO:0000313" key="7">
    <source>
        <dbReference type="RefSeq" id="XP_030525348.2"/>
    </source>
</evidence>
<keyword evidence="1" id="KW-0479">Metal-binding</keyword>
<evidence type="ECO:0000256" key="4">
    <source>
        <dbReference type="HAMAP-Rule" id="MF_03167"/>
    </source>
</evidence>
<dbReference type="GeneID" id="115737387"/>
<dbReference type="HAMAP" id="MF_00944">
    <property type="entry name" value="YchF_OLA1_ATPase"/>
    <property type="match status" value="1"/>
</dbReference>
<dbReference type="GO" id="GO:0005737">
    <property type="term" value="C:cytoplasm"/>
    <property type="evidence" value="ECO:0007669"/>
    <property type="project" value="UniProtKB-SubCell"/>
</dbReference>
<dbReference type="InterPro" id="IPR006073">
    <property type="entry name" value="GTP-bd"/>
</dbReference>
<dbReference type="Gene3D" id="3.10.20.30">
    <property type="match status" value="1"/>
</dbReference>
<dbReference type="NCBIfam" id="TIGR00092">
    <property type="entry name" value="redox-regulated ATPase YchF"/>
    <property type="match status" value="1"/>
</dbReference>
<dbReference type="GO" id="GO:0046872">
    <property type="term" value="F:metal ion binding"/>
    <property type="evidence" value="ECO:0007669"/>
    <property type="project" value="UniProtKB-KW"/>
</dbReference>
<proteinExistence type="inferred from homology"/>
<keyword evidence="3 4" id="KW-0067">ATP-binding</keyword>
<dbReference type="InterPro" id="IPR012675">
    <property type="entry name" value="Beta-grasp_dom_sf"/>
</dbReference>
<evidence type="ECO:0000313" key="6">
    <source>
        <dbReference type="Proteomes" id="UP000827889"/>
    </source>
</evidence>
<dbReference type="InterPro" id="IPR041706">
    <property type="entry name" value="YchF_N"/>
</dbReference>
<organism evidence="6 7">
    <name type="scientific">Rhodamnia argentea</name>
    <dbReference type="NCBI Taxonomy" id="178133"/>
    <lineage>
        <taxon>Eukaryota</taxon>
        <taxon>Viridiplantae</taxon>
        <taxon>Streptophyta</taxon>
        <taxon>Embryophyta</taxon>
        <taxon>Tracheophyta</taxon>
        <taxon>Spermatophyta</taxon>
        <taxon>Magnoliopsida</taxon>
        <taxon>eudicotyledons</taxon>
        <taxon>Gunneridae</taxon>
        <taxon>Pentapetalae</taxon>
        <taxon>rosids</taxon>
        <taxon>malvids</taxon>
        <taxon>Myrtales</taxon>
        <taxon>Myrtaceae</taxon>
        <taxon>Myrtoideae</taxon>
        <taxon>Myrteae</taxon>
        <taxon>Australasian group</taxon>
        <taxon>Rhodamnia</taxon>
    </lineage>
</organism>
<evidence type="ECO:0000256" key="2">
    <source>
        <dbReference type="ARBA" id="ARBA00022741"/>
    </source>
</evidence>
<dbReference type="SUPFAM" id="SSF52540">
    <property type="entry name" value="P-loop containing nucleoside triphosphate hydrolases"/>
    <property type="match status" value="1"/>
</dbReference>
<dbReference type="SUPFAM" id="SSF81271">
    <property type="entry name" value="TGS-like"/>
    <property type="match status" value="1"/>
</dbReference>
<dbReference type="GO" id="GO:0016887">
    <property type="term" value="F:ATP hydrolysis activity"/>
    <property type="evidence" value="ECO:0007669"/>
    <property type="project" value="UniProtKB-UniRule"/>
</dbReference>
<reference evidence="7" key="2">
    <citation type="submission" date="2025-08" db="UniProtKB">
        <authorList>
            <consortium name="RefSeq"/>
        </authorList>
    </citation>
    <scope>IDENTIFICATION</scope>
    <source>
        <tissue evidence="7">Leaf</tissue>
    </source>
</reference>
<dbReference type="InterPro" id="IPR023192">
    <property type="entry name" value="TGS-like_dom_sf"/>
</dbReference>
<dbReference type="InterPro" id="IPR027417">
    <property type="entry name" value="P-loop_NTPase"/>
</dbReference>
<dbReference type="PROSITE" id="PS51710">
    <property type="entry name" value="G_OBG"/>
    <property type="match status" value="1"/>
</dbReference>
<dbReference type="GO" id="GO:0005525">
    <property type="term" value="F:GTP binding"/>
    <property type="evidence" value="ECO:0007669"/>
    <property type="project" value="InterPro"/>
</dbReference>
<dbReference type="GO" id="GO:0005524">
    <property type="term" value="F:ATP binding"/>
    <property type="evidence" value="ECO:0007669"/>
    <property type="project" value="UniProtKB-UniRule"/>
</dbReference>
<comment type="subunit">
    <text evidence="4">Monomer.</text>
</comment>